<dbReference type="InterPro" id="IPR030678">
    <property type="entry name" value="Peptide/Ni-bd"/>
</dbReference>
<feature type="chain" id="PRO_5047213528" evidence="5">
    <location>
        <begin position="24"/>
        <end position="565"/>
    </location>
</feature>
<organism evidence="7 8">
    <name type="scientific">Bariatricus massiliensis</name>
    <dbReference type="NCBI Taxonomy" id="1745713"/>
    <lineage>
        <taxon>Bacteria</taxon>
        <taxon>Bacillati</taxon>
        <taxon>Bacillota</taxon>
        <taxon>Clostridia</taxon>
        <taxon>Lachnospirales</taxon>
        <taxon>Lachnospiraceae</taxon>
        <taxon>Bariatricus</taxon>
    </lineage>
</organism>
<dbReference type="Pfam" id="PF00496">
    <property type="entry name" value="SBP_bac_5"/>
    <property type="match status" value="1"/>
</dbReference>
<keyword evidence="4 5" id="KW-0732">Signal</keyword>
<comment type="similarity">
    <text evidence="2">Belongs to the bacterial solute-binding protein 5 family.</text>
</comment>
<dbReference type="PROSITE" id="PS51257">
    <property type="entry name" value="PROKAR_LIPOPROTEIN"/>
    <property type="match status" value="1"/>
</dbReference>
<keyword evidence="3" id="KW-0813">Transport</keyword>
<evidence type="ECO:0000256" key="1">
    <source>
        <dbReference type="ARBA" id="ARBA00004196"/>
    </source>
</evidence>
<gene>
    <name evidence="7" type="ORF">LIZ65_08905</name>
</gene>
<evidence type="ECO:0000313" key="7">
    <source>
        <dbReference type="EMBL" id="MCB7387408.1"/>
    </source>
</evidence>
<dbReference type="PANTHER" id="PTHR30290">
    <property type="entry name" value="PERIPLASMIC BINDING COMPONENT OF ABC TRANSPORTER"/>
    <property type="match status" value="1"/>
</dbReference>
<dbReference type="PIRSF" id="PIRSF002741">
    <property type="entry name" value="MppA"/>
    <property type="match status" value="1"/>
</dbReference>
<dbReference type="SUPFAM" id="SSF53850">
    <property type="entry name" value="Periplasmic binding protein-like II"/>
    <property type="match status" value="1"/>
</dbReference>
<dbReference type="InterPro" id="IPR000914">
    <property type="entry name" value="SBP_5_dom"/>
</dbReference>
<evidence type="ECO:0000256" key="5">
    <source>
        <dbReference type="SAM" id="SignalP"/>
    </source>
</evidence>
<proteinExistence type="inferred from homology"/>
<evidence type="ECO:0000256" key="2">
    <source>
        <dbReference type="ARBA" id="ARBA00005695"/>
    </source>
</evidence>
<accession>A0ABS8DG64</accession>
<sequence>MKGRTRILAVLMAAVMVTGSLTACGGKDSGKSEGGKSGKGGEQVLNYSYNSVVVGLNPILNTTAPDNAAHGMVQEPLLRNRTAENNTNEVGPASAESFEVSEDGMTYTFKIRKEAKWNDGVPLTAKDFEYTLKLMADPAVAATNAWLYDGMIEGFTEALYNGGDPQAIGVKAIDDSTLEIKIIHPAAYFPELICSLYPVRQDKYEEWGKDYGVSPEKTLYSGPFVVESWNQNTEMVLKKNENFWNAENTKLDKINYKVIQDNATAVQAYLNGELDLTGTQDDNWAKQIEAAGDSETFSVPASNTEFYMFNLGNEYLQNTKIRQALTIGFDRENFVETIFNGNAVVNEAMIPDTTMVGDKTYVELVDGKNQFVKTLKDENPDPKKLFEEGLAELGKDTDTSKVTLRYATRGTDELSKKIGEYMKQSWEETLGINIQIDMMEWNIMWDKIEEGDYEIAQSGWGPYYNEPSGLMSIFEPEQGYFNANKTGWKNDDGKKFTELLNQAKMETDQQKLADIYLQAEELLVKNAVLSPVYQLKSSSFIKKYVNGYYISTNGNTDWSNVSVDK</sequence>
<evidence type="ECO:0000259" key="6">
    <source>
        <dbReference type="Pfam" id="PF00496"/>
    </source>
</evidence>
<feature type="domain" description="Solute-binding protein family 5" evidence="6">
    <location>
        <begin position="89"/>
        <end position="477"/>
    </location>
</feature>
<dbReference type="RefSeq" id="WP_066737654.1">
    <property type="nucleotide sequence ID" value="NZ_JAJCIQ010000005.1"/>
</dbReference>
<evidence type="ECO:0000313" key="8">
    <source>
        <dbReference type="Proteomes" id="UP001299546"/>
    </source>
</evidence>
<dbReference type="PANTHER" id="PTHR30290:SF10">
    <property type="entry name" value="PERIPLASMIC OLIGOPEPTIDE-BINDING PROTEIN-RELATED"/>
    <property type="match status" value="1"/>
</dbReference>
<protein>
    <submittedName>
        <fullName evidence="7">Peptide ABC transporter substrate-binding protein</fullName>
    </submittedName>
</protein>
<dbReference type="CDD" id="cd08504">
    <property type="entry name" value="PBP2_OppA"/>
    <property type="match status" value="1"/>
</dbReference>
<evidence type="ECO:0000256" key="4">
    <source>
        <dbReference type="ARBA" id="ARBA00022729"/>
    </source>
</evidence>
<dbReference type="InterPro" id="IPR039424">
    <property type="entry name" value="SBP_5"/>
</dbReference>
<name>A0ABS8DG64_9FIRM</name>
<reference evidence="7 8" key="1">
    <citation type="submission" date="2021-10" db="EMBL/GenBank/DDBJ databases">
        <title>Collection of gut derived symbiotic bacterial strains cultured from healthy donors.</title>
        <authorList>
            <person name="Lin H."/>
            <person name="Littmann E."/>
            <person name="Kohout C."/>
            <person name="Pamer E.G."/>
        </authorList>
    </citation>
    <scope>NUCLEOTIDE SEQUENCE [LARGE SCALE GENOMIC DNA]</scope>
    <source>
        <strain evidence="7 8">DFI.1.165</strain>
    </source>
</reference>
<dbReference type="Gene3D" id="3.10.105.10">
    <property type="entry name" value="Dipeptide-binding Protein, Domain 3"/>
    <property type="match status" value="1"/>
</dbReference>
<dbReference type="EMBL" id="JAJCIS010000004">
    <property type="protein sequence ID" value="MCB7387408.1"/>
    <property type="molecule type" value="Genomic_DNA"/>
</dbReference>
<comment type="subcellular location">
    <subcellularLocation>
        <location evidence="1">Cell envelope</location>
    </subcellularLocation>
</comment>
<keyword evidence="8" id="KW-1185">Reference proteome</keyword>
<dbReference type="Gene3D" id="3.90.76.10">
    <property type="entry name" value="Dipeptide-binding Protein, Domain 1"/>
    <property type="match status" value="1"/>
</dbReference>
<evidence type="ECO:0000256" key="3">
    <source>
        <dbReference type="ARBA" id="ARBA00022448"/>
    </source>
</evidence>
<comment type="caution">
    <text evidence="7">The sequence shown here is derived from an EMBL/GenBank/DDBJ whole genome shotgun (WGS) entry which is preliminary data.</text>
</comment>
<dbReference type="Proteomes" id="UP001299546">
    <property type="component" value="Unassembled WGS sequence"/>
</dbReference>
<feature type="signal peptide" evidence="5">
    <location>
        <begin position="1"/>
        <end position="23"/>
    </location>
</feature>
<dbReference type="Gene3D" id="3.40.190.10">
    <property type="entry name" value="Periplasmic binding protein-like II"/>
    <property type="match status" value="1"/>
</dbReference>